<dbReference type="InterPro" id="IPR051450">
    <property type="entry name" value="Gfo/Idh/MocA_Oxidoreductases"/>
</dbReference>
<dbReference type="GO" id="GO:0000166">
    <property type="term" value="F:nucleotide binding"/>
    <property type="evidence" value="ECO:0007669"/>
    <property type="project" value="InterPro"/>
</dbReference>
<name>A0A4U0TWG3_9PEZI</name>
<dbReference type="PANTHER" id="PTHR43377:SF1">
    <property type="entry name" value="BILIVERDIN REDUCTASE A"/>
    <property type="match status" value="1"/>
</dbReference>
<organism evidence="3 4">
    <name type="scientific">Salinomyces thailandicus</name>
    <dbReference type="NCBI Taxonomy" id="706561"/>
    <lineage>
        <taxon>Eukaryota</taxon>
        <taxon>Fungi</taxon>
        <taxon>Dikarya</taxon>
        <taxon>Ascomycota</taxon>
        <taxon>Pezizomycotina</taxon>
        <taxon>Dothideomycetes</taxon>
        <taxon>Dothideomycetidae</taxon>
        <taxon>Mycosphaerellales</taxon>
        <taxon>Teratosphaeriaceae</taxon>
        <taxon>Salinomyces</taxon>
    </lineage>
</organism>
<dbReference type="Pfam" id="PF01408">
    <property type="entry name" value="GFO_IDH_MocA"/>
    <property type="match status" value="1"/>
</dbReference>
<dbReference type="SUPFAM" id="SSF51735">
    <property type="entry name" value="NAD(P)-binding Rossmann-fold domains"/>
    <property type="match status" value="1"/>
</dbReference>
<evidence type="ECO:0000259" key="1">
    <source>
        <dbReference type="Pfam" id="PF01408"/>
    </source>
</evidence>
<dbReference type="Pfam" id="PF02894">
    <property type="entry name" value="GFO_IDH_MocA_C"/>
    <property type="match status" value="1"/>
</dbReference>
<dbReference type="AlphaFoldDB" id="A0A4U0TWG3"/>
<accession>A0A4U0TWG3</accession>
<dbReference type="Gene3D" id="3.40.50.720">
    <property type="entry name" value="NAD(P)-binding Rossmann-like Domain"/>
    <property type="match status" value="1"/>
</dbReference>
<evidence type="ECO:0000259" key="2">
    <source>
        <dbReference type="Pfam" id="PF02894"/>
    </source>
</evidence>
<evidence type="ECO:0000313" key="4">
    <source>
        <dbReference type="Proteomes" id="UP000308549"/>
    </source>
</evidence>
<dbReference type="EMBL" id="NAJL01000030">
    <property type="protein sequence ID" value="TKA26185.1"/>
    <property type="molecule type" value="Genomic_DNA"/>
</dbReference>
<keyword evidence="4" id="KW-1185">Reference proteome</keyword>
<gene>
    <name evidence="3" type="ORF">B0A50_04682</name>
</gene>
<feature type="domain" description="Gfo/Idh/MocA-like oxidoreductase C-terminal" evidence="2">
    <location>
        <begin position="140"/>
        <end position="357"/>
    </location>
</feature>
<protein>
    <submittedName>
        <fullName evidence="3">Uncharacterized protein</fullName>
    </submittedName>
</protein>
<feature type="domain" description="Gfo/Idh/MocA-like oxidoreductase N-terminal" evidence="1">
    <location>
        <begin position="12"/>
        <end position="128"/>
    </location>
</feature>
<reference evidence="3 4" key="1">
    <citation type="submission" date="2017-03" db="EMBL/GenBank/DDBJ databases">
        <title>Genomes of endolithic fungi from Antarctica.</title>
        <authorList>
            <person name="Coleine C."/>
            <person name="Masonjones S."/>
            <person name="Stajich J.E."/>
        </authorList>
    </citation>
    <scope>NUCLEOTIDE SEQUENCE [LARGE SCALE GENOMIC DNA]</scope>
    <source>
        <strain evidence="3 4">CCFEE 6315</strain>
    </source>
</reference>
<evidence type="ECO:0000313" key="3">
    <source>
        <dbReference type="EMBL" id="TKA26185.1"/>
    </source>
</evidence>
<dbReference type="InterPro" id="IPR000683">
    <property type="entry name" value="Gfo/Idh/MocA-like_OxRdtase_N"/>
</dbReference>
<sequence>MASSEPPKTTSIAIIGTGVIGPRHAQSVVNCTATTLLCLVDPNPSAIQAANKFQTPLHSSIEDMIQAGPRPDAAIVCTPNKTHVAISQTLLKAGIHVLVEKPLSTTVPSGRELVSTAKLTGKHLLVGHHRRFNPYVTATKQALLAHQIGTPIAISGLWATYKPREYFQPPTEWHAQAGDGGPILINLIHEVDLLQYLLGPITRVHAEQTLSQRRGRGHTAEEGAAILLRFASGVVGTFILSDAVPSPHTFEQGTGENPLFPQSGRDFYRIFGSEGTLSVGDMRVWRYGEGVEKSWRSGLEGVEVAVGGEVPFDEQVAHFARVVRGAEEPRCTGEDGLSALVVCEAVKRAMDSGVAVDI</sequence>
<dbReference type="InterPro" id="IPR036291">
    <property type="entry name" value="NAD(P)-bd_dom_sf"/>
</dbReference>
<dbReference type="SUPFAM" id="SSF55347">
    <property type="entry name" value="Glyceraldehyde-3-phosphate dehydrogenase-like, C-terminal domain"/>
    <property type="match status" value="1"/>
</dbReference>
<comment type="caution">
    <text evidence="3">The sequence shown here is derived from an EMBL/GenBank/DDBJ whole genome shotgun (WGS) entry which is preliminary data.</text>
</comment>
<proteinExistence type="predicted"/>
<dbReference type="InterPro" id="IPR004104">
    <property type="entry name" value="Gfo/Idh/MocA-like_OxRdtase_C"/>
</dbReference>
<dbReference type="OrthoDB" id="446809at2759"/>
<dbReference type="PANTHER" id="PTHR43377">
    <property type="entry name" value="BILIVERDIN REDUCTASE A"/>
    <property type="match status" value="1"/>
</dbReference>
<dbReference type="Gene3D" id="3.30.360.10">
    <property type="entry name" value="Dihydrodipicolinate Reductase, domain 2"/>
    <property type="match status" value="1"/>
</dbReference>
<dbReference type="Proteomes" id="UP000308549">
    <property type="component" value="Unassembled WGS sequence"/>
</dbReference>